<dbReference type="EMBL" id="SUNJ01007868">
    <property type="protein sequence ID" value="TPP61675.1"/>
    <property type="molecule type" value="Genomic_DNA"/>
</dbReference>
<dbReference type="AlphaFoldDB" id="A0A504YMD5"/>
<protein>
    <submittedName>
        <fullName evidence="1">Uncharacterized protein</fullName>
    </submittedName>
</protein>
<name>A0A504YMD5_FASGI</name>
<dbReference type="OrthoDB" id="6159398at2759"/>
<reference evidence="1 2" key="1">
    <citation type="submission" date="2019-04" db="EMBL/GenBank/DDBJ databases">
        <title>Annotation for the trematode Fasciola gigantica.</title>
        <authorList>
            <person name="Choi Y.-J."/>
        </authorList>
    </citation>
    <scope>NUCLEOTIDE SEQUENCE [LARGE SCALE GENOMIC DNA]</scope>
    <source>
        <strain evidence="1">Uganda_cow_1</strain>
    </source>
</reference>
<evidence type="ECO:0000313" key="1">
    <source>
        <dbReference type="EMBL" id="TPP61675.1"/>
    </source>
</evidence>
<dbReference type="Proteomes" id="UP000316759">
    <property type="component" value="Unassembled WGS sequence"/>
</dbReference>
<comment type="caution">
    <text evidence="1">The sequence shown here is derived from an EMBL/GenBank/DDBJ whole genome shotgun (WGS) entry which is preliminary data.</text>
</comment>
<keyword evidence="2" id="KW-1185">Reference proteome</keyword>
<organism evidence="1 2">
    <name type="scientific">Fasciola gigantica</name>
    <name type="common">Giant liver fluke</name>
    <dbReference type="NCBI Taxonomy" id="46835"/>
    <lineage>
        <taxon>Eukaryota</taxon>
        <taxon>Metazoa</taxon>
        <taxon>Spiralia</taxon>
        <taxon>Lophotrochozoa</taxon>
        <taxon>Platyhelminthes</taxon>
        <taxon>Trematoda</taxon>
        <taxon>Digenea</taxon>
        <taxon>Plagiorchiida</taxon>
        <taxon>Echinostomata</taxon>
        <taxon>Echinostomatoidea</taxon>
        <taxon>Fasciolidae</taxon>
        <taxon>Fasciola</taxon>
    </lineage>
</organism>
<accession>A0A504YMD5</accession>
<proteinExistence type="predicted"/>
<evidence type="ECO:0000313" key="2">
    <source>
        <dbReference type="Proteomes" id="UP000316759"/>
    </source>
</evidence>
<sequence>MFGHRTQTVALGLHEFDRMKVDVWPSPDAQILDSSPENNRVYQAKRERTVWYHLTNLSANTEHHLTMTVFNEYACEVSKQHVFSTLGDETVVETVLRLSPKDAEMITGQLIQEASVG</sequence>
<gene>
    <name evidence="1" type="ORF">FGIG_08119</name>
</gene>